<sequence>MEDGQQTASYTNPYAVSRGTRQTDVGLTDPSYAGPSGSHFSLLEQATYIYTTIHVTHAAGRTDALVEEVLRMSRDGLNAHPLVKKMALDGLGYISLADNHRSVGDITIMTSPDTPMNPNIQTTPKPGYLSTTGSERNQTSPITPRTPHAVYQSIVPCTQPTSSNAFVNRCMDVHPPPTFVVPYPYTDRHSVTSDIAHFS</sequence>
<feature type="region of interest" description="Disordered" evidence="1">
    <location>
        <begin position="1"/>
        <end position="32"/>
    </location>
</feature>
<evidence type="ECO:0000256" key="1">
    <source>
        <dbReference type="SAM" id="MobiDB-lite"/>
    </source>
</evidence>
<evidence type="ECO:0000313" key="2">
    <source>
        <dbReference type="EMBL" id="TPP56356.1"/>
    </source>
</evidence>
<dbReference type="AlphaFoldDB" id="A0A504Y702"/>
<accession>A0A504Y702</accession>
<dbReference type="Proteomes" id="UP000316759">
    <property type="component" value="Unassembled WGS sequence"/>
</dbReference>
<reference evidence="2 3" key="1">
    <citation type="submission" date="2019-04" db="EMBL/GenBank/DDBJ databases">
        <title>Annotation for the trematode Fasciola gigantica.</title>
        <authorList>
            <person name="Choi Y.-J."/>
        </authorList>
    </citation>
    <scope>NUCLEOTIDE SEQUENCE [LARGE SCALE GENOMIC DNA]</scope>
    <source>
        <strain evidence="2">Uganda_cow_1</strain>
    </source>
</reference>
<proteinExistence type="predicted"/>
<comment type="caution">
    <text evidence="2">The sequence shown here is derived from an EMBL/GenBank/DDBJ whole genome shotgun (WGS) entry which is preliminary data.</text>
</comment>
<evidence type="ECO:0000313" key="3">
    <source>
        <dbReference type="Proteomes" id="UP000316759"/>
    </source>
</evidence>
<organism evidence="2 3">
    <name type="scientific">Fasciola gigantica</name>
    <name type="common">Giant liver fluke</name>
    <dbReference type="NCBI Taxonomy" id="46835"/>
    <lineage>
        <taxon>Eukaryota</taxon>
        <taxon>Metazoa</taxon>
        <taxon>Spiralia</taxon>
        <taxon>Lophotrochozoa</taxon>
        <taxon>Platyhelminthes</taxon>
        <taxon>Trematoda</taxon>
        <taxon>Digenea</taxon>
        <taxon>Plagiorchiida</taxon>
        <taxon>Echinostomata</taxon>
        <taxon>Echinostomatoidea</taxon>
        <taxon>Fasciolidae</taxon>
        <taxon>Fasciola</taxon>
    </lineage>
</organism>
<name>A0A504Y702_FASGI</name>
<protein>
    <submittedName>
        <fullName evidence="2">Uncharacterized protein</fullName>
    </submittedName>
</protein>
<feature type="compositionally biased region" description="Polar residues" evidence="1">
    <location>
        <begin position="1"/>
        <end position="25"/>
    </location>
</feature>
<keyword evidence="3" id="KW-1185">Reference proteome</keyword>
<feature type="compositionally biased region" description="Polar residues" evidence="1">
    <location>
        <begin position="110"/>
        <end position="143"/>
    </location>
</feature>
<gene>
    <name evidence="2" type="ORF">FGIG_08805</name>
</gene>
<dbReference type="OrthoDB" id="10482925at2759"/>
<dbReference type="EMBL" id="SUNJ01014632">
    <property type="protein sequence ID" value="TPP56356.1"/>
    <property type="molecule type" value="Genomic_DNA"/>
</dbReference>
<feature type="region of interest" description="Disordered" evidence="1">
    <location>
        <begin position="110"/>
        <end position="145"/>
    </location>
</feature>